<keyword evidence="2" id="KW-1185">Reference proteome</keyword>
<dbReference type="Proteomes" id="UP001226020">
    <property type="component" value="Unassembled WGS sequence"/>
</dbReference>
<name>A0AAW8CEJ4_9PAST</name>
<dbReference type="RefSeq" id="WP_306351408.1">
    <property type="nucleotide sequence ID" value="NZ_JASAWV010000005.1"/>
</dbReference>
<dbReference type="EMBL" id="JASAXT010000005">
    <property type="protein sequence ID" value="MDP8148260.1"/>
    <property type="molecule type" value="Genomic_DNA"/>
</dbReference>
<organism evidence="1 2">
    <name type="scientific">Phocoenobacter atlanticus subsp. atlanticus</name>
    <dbReference type="NCBI Taxonomy" id="3061285"/>
    <lineage>
        <taxon>Bacteria</taxon>
        <taxon>Pseudomonadati</taxon>
        <taxon>Pseudomonadota</taxon>
        <taxon>Gammaproteobacteria</taxon>
        <taxon>Pasteurellales</taxon>
        <taxon>Pasteurellaceae</taxon>
        <taxon>Phocoenobacter</taxon>
        <taxon>Phocoenobacter atlanticus</taxon>
    </lineage>
</organism>
<accession>A0AAW8CEJ4</accession>
<sequence>MMEQFVDYGSGINDARMMWQFIDNKSGNSGAKKYVLIYGS</sequence>
<evidence type="ECO:0000313" key="1">
    <source>
        <dbReference type="EMBL" id="MDP8148260.1"/>
    </source>
</evidence>
<proteinExistence type="predicted"/>
<reference evidence="1 2" key="1">
    <citation type="journal article" date="2023" name="Front. Microbiol.">
        <title>Phylogeography and host specificity of Pasteurellaceae pathogenic to sea-farmed fish in the north-east Atlantic.</title>
        <authorList>
            <person name="Gulla S."/>
            <person name="Colquhoun D.J."/>
            <person name="Olsen A.B."/>
            <person name="Spilsberg B."/>
            <person name="Lagesen K."/>
            <person name="Aakesson C.P."/>
            <person name="Strom S."/>
            <person name="Manji F."/>
            <person name="Birkbeck T.H."/>
            <person name="Nilsen H.K."/>
        </authorList>
    </citation>
    <scope>NUCLEOTIDE SEQUENCE [LARGE SCALE GENOMIC DNA]</scope>
    <source>
        <strain evidence="1 2">NVIB3131</strain>
    </source>
</reference>
<evidence type="ECO:0000313" key="2">
    <source>
        <dbReference type="Proteomes" id="UP001226020"/>
    </source>
</evidence>
<comment type="caution">
    <text evidence="1">The sequence shown here is derived from an EMBL/GenBank/DDBJ whole genome shotgun (WGS) entry which is preliminary data.</text>
</comment>
<protein>
    <submittedName>
        <fullName evidence="1">Uncharacterized protein</fullName>
    </submittedName>
</protein>
<gene>
    <name evidence="1" type="ORF">QJU57_04080</name>
</gene>
<dbReference type="AlphaFoldDB" id="A0AAW8CEJ4"/>